<sequence length="56" mass="6495">MILTCLEPKENHVYDMFKDMQHVEISDALMDFLEAIYLKYGKTKIALGASLMLNRT</sequence>
<gene>
    <name evidence="1" type="ORF">F989_00118</name>
</gene>
<dbReference type="AlphaFoldDB" id="N8Q7T7"/>
<dbReference type="HOGENOM" id="CLU_3003557_0_0_6"/>
<comment type="caution">
    <text evidence="1">The sequence shown here is derived from an EMBL/GenBank/DDBJ whole genome shotgun (WGS) entry which is preliminary data.</text>
</comment>
<reference evidence="1 2" key="1">
    <citation type="submission" date="2013-02" db="EMBL/GenBank/DDBJ databases">
        <title>The Genome Sequence of Acinetobacter parvus NIPH 1103.</title>
        <authorList>
            <consortium name="The Broad Institute Genome Sequencing Platform"/>
            <consortium name="The Broad Institute Genome Sequencing Center for Infectious Disease"/>
            <person name="Cerqueira G."/>
            <person name="Feldgarden M."/>
            <person name="Courvalin P."/>
            <person name="Perichon B."/>
            <person name="Grillot-Courvalin C."/>
            <person name="Clermont D."/>
            <person name="Rocha E."/>
            <person name="Yoon E.-J."/>
            <person name="Nemec A."/>
            <person name="Walker B."/>
            <person name="Young S.K."/>
            <person name="Zeng Q."/>
            <person name="Gargeya S."/>
            <person name="Fitzgerald M."/>
            <person name="Haas B."/>
            <person name="Abouelleil A."/>
            <person name="Alvarado L."/>
            <person name="Arachchi H.M."/>
            <person name="Berlin A.M."/>
            <person name="Chapman S.B."/>
            <person name="Dewar J."/>
            <person name="Goldberg J."/>
            <person name="Griggs A."/>
            <person name="Gujja S."/>
            <person name="Hansen M."/>
            <person name="Howarth C."/>
            <person name="Imamovic A."/>
            <person name="Larimer J."/>
            <person name="McCowan C."/>
            <person name="Murphy C."/>
            <person name="Neiman D."/>
            <person name="Pearson M."/>
            <person name="Priest M."/>
            <person name="Roberts A."/>
            <person name="Saif S."/>
            <person name="Shea T."/>
            <person name="Sisk P."/>
            <person name="Sykes S."/>
            <person name="Wortman J."/>
            <person name="Nusbaum C."/>
            <person name="Birren B."/>
        </authorList>
    </citation>
    <scope>NUCLEOTIDE SEQUENCE [LARGE SCALE GENOMIC DNA]</scope>
    <source>
        <strain evidence="1 2">NIPH 1103</strain>
    </source>
</reference>
<protein>
    <submittedName>
        <fullName evidence="1">Uncharacterized protein</fullName>
    </submittedName>
</protein>
<accession>N8Q7T7</accession>
<dbReference type="Proteomes" id="UP000018426">
    <property type="component" value="Unassembled WGS sequence"/>
</dbReference>
<dbReference type="PATRIC" id="fig|1217671.3.peg.116"/>
<organism evidence="1 2">
    <name type="scientific">Acinetobacter parvus NIPH 1103</name>
    <dbReference type="NCBI Taxonomy" id="1217671"/>
    <lineage>
        <taxon>Bacteria</taxon>
        <taxon>Pseudomonadati</taxon>
        <taxon>Pseudomonadota</taxon>
        <taxon>Gammaproteobacteria</taxon>
        <taxon>Moraxellales</taxon>
        <taxon>Moraxellaceae</taxon>
        <taxon>Acinetobacter</taxon>
    </lineage>
</organism>
<evidence type="ECO:0000313" key="1">
    <source>
        <dbReference type="EMBL" id="ENU34836.1"/>
    </source>
</evidence>
<evidence type="ECO:0000313" key="2">
    <source>
        <dbReference type="Proteomes" id="UP000018426"/>
    </source>
</evidence>
<proteinExistence type="predicted"/>
<name>N8Q7T7_9GAMM</name>
<dbReference type="EMBL" id="APOL01000006">
    <property type="protein sequence ID" value="ENU34836.1"/>
    <property type="molecule type" value="Genomic_DNA"/>
</dbReference>